<dbReference type="Proteomes" id="UP000014480">
    <property type="component" value="Unassembled WGS sequence"/>
</dbReference>
<evidence type="ECO:0000313" key="1">
    <source>
        <dbReference type="EMBL" id="TDZ16871.1"/>
    </source>
</evidence>
<dbReference type="AlphaFoldDB" id="A0A484FGU9"/>
<dbReference type="PANTHER" id="PTHR37285">
    <property type="entry name" value="SPORE WALL MATURATION PROTEIN DIT1"/>
    <property type="match status" value="1"/>
</dbReference>
<reference evidence="2" key="1">
    <citation type="journal article" date="2013" name="New Phytol.">
        <title>Comparative genomic and transcriptomic analyses reveal the hemibiotrophic stage shift of Colletotrichum fungi.</title>
        <authorList>
            <person name="Gan P."/>
            <person name="Ikeda K."/>
            <person name="Irieda H."/>
            <person name="Narusaka M."/>
            <person name="O'Connell R.J."/>
            <person name="Narusaka Y."/>
            <person name="Takano Y."/>
            <person name="Kubo Y."/>
            <person name="Shirasu K."/>
        </authorList>
    </citation>
    <scope>NUCLEOTIDE SEQUENCE [LARGE SCALE GENOMIC DNA]</scope>
    <source>
        <strain evidence="2">104-T / ATCC 96160 / CBS 514.97 / LARS 414 / MAFF 240422</strain>
    </source>
</reference>
<name>A0A484FGU9_COLOR</name>
<dbReference type="STRING" id="1213857.A0A484FGU9"/>
<keyword evidence="2" id="KW-1185">Reference proteome</keyword>
<dbReference type="InterPro" id="IPR007817">
    <property type="entry name" value="Isocyanide_synthase_DIT1"/>
</dbReference>
<reference evidence="2" key="2">
    <citation type="journal article" date="2019" name="Mol. Plant Microbe Interact.">
        <title>Genome sequence resources for four phytopathogenic fungi from the Colletotrichum orbiculare species complex.</title>
        <authorList>
            <person name="Gan P."/>
            <person name="Tsushima A."/>
            <person name="Narusaka M."/>
            <person name="Narusaka Y."/>
            <person name="Takano Y."/>
            <person name="Kubo Y."/>
            <person name="Shirasu K."/>
        </authorList>
    </citation>
    <scope>GENOME REANNOTATION</scope>
    <source>
        <strain evidence="2">104-T / ATCC 96160 / CBS 514.97 / LARS 414 / MAFF 240422</strain>
    </source>
</reference>
<protein>
    <submittedName>
        <fullName evidence="1">Spore wall maturation protein DIT1</fullName>
    </submittedName>
</protein>
<dbReference type="EMBL" id="AMCV02000033">
    <property type="protein sequence ID" value="TDZ16871.1"/>
    <property type="molecule type" value="Genomic_DNA"/>
</dbReference>
<proteinExistence type="predicted"/>
<dbReference type="OrthoDB" id="429813at2759"/>
<organism evidence="1 2">
    <name type="scientific">Colletotrichum orbiculare (strain 104-T / ATCC 96160 / CBS 514.97 / LARS 414 / MAFF 240422)</name>
    <name type="common">Cucumber anthracnose fungus</name>
    <name type="synonym">Colletotrichum lagenarium</name>
    <dbReference type="NCBI Taxonomy" id="1213857"/>
    <lineage>
        <taxon>Eukaryota</taxon>
        <taxon>Fungi</taxon>
        <taxon>Dikarya</taxon>
        <taxon>Ascomycota</taxon>
        <taxon>Pezizomycotina</taxon>
        <taxon>Sordariomycetes</taxon>
        <taxon>Hypocreomycetidae</taxon>
        <taxon>Glomerellales</taxon>
        <taxon>Glomerellaceae</taxon>
        <taxon>Colletotrichum</taxon>
        <taxon>Colletotrichum orbiculare species complex</taxon>
    </lineage>
</organism>
<accession>A0A484FGU9</accession>
<evidence type="ECO:0000313" key="2">
    <source>
        <dbReference type="Proteomes" id="UP000014480"/>
    </source>
</evidence>
<gene>
    <name evidence="1" type="primary">DIT1-1</name>
    <name evidence="1" type="ORF">Cob_v010310</name>
</gene>
<comment type="caution">
    <text evidence="1">The sequence shown here is derived from an EMBL/GenBank/DDBJ whole genome shotgun (WGS) entry which is preliminary data.</text>
</comment>
<sequence>MAVVEPVQEGALEGAELLPSAALNIRSSSTVSLSIRRSTADIFLSGKRFTQQHPNLSPLEVMKPGPTSMPTWPVDQYLLDANAMASQLKNVAETSGQILDIVFEYALNKFDDTMERLTAGAPRFTKIISKFVKMNKQVEMCLPAFPFKSANKVYKVLGDLPDKAEELALERLNRMCERIQQIYPPGAKLTVISDGLVYNDLLCIPDRAVWAYGQALRAMSAEKGFTHIAFSRLKDLMDYPMPDPLDEIRYIANATNFRRHLLNAYGDDNLDIDHEIATNPDTLMTYCGYCRFLESDLRHIFPTGENLTRNGYKRDVKFLAKQMLIRGYAFAGAVKATFPHHLRLSIHQSTVWRSWRMESGLARQWETSKMTLGWWSLNKMADRAIFRRREVISFSNRSFQPYISHDQSHRQASRDV</sequence>
<dbReference type="PANTHER" id="PTHR37285:SF5">
    <property type="entry name" value="SPORE WALL MATURATION PROTEIN DIT1"/>
    <property type="match status" value="1"/>
</dbReference>
<dbReference type="Pfam" id="PF05141">
    <property type="entry name" value="DIT1_PvcA"/>
    <property type="match status" value="1"/>
</dbReference>